<dbReference type="PROSITE" id="PS50977">
    <property type="entry name" value="HTH_TETR_2"/>
    <property type="match status" value="1"/>
</dbReference>
<feature type="domain" description="HTH tetR-type" evidence="3">
    <location>
        <begin position="15"/>
        <end position="75"/>
    </location>
</feature>
<dbReference type="PANTHER" id="PTHR43479">
    <property type="entry name" value="ACREF/ENVCD OPERON REPRESSOR-RELATED"/>
    <property type="match status" value="1"/>
</dbReference>
<dbReference type="InterPro" id="IPR023772">
    <property type="entry name" value="DNA-bd_HTH_TetR-type_CS"/>
</dbReference>
<proteinExistence type="predicted"/>
<reference evidence="4 5" key="1">
    <citation type="submission" date="2019-01" db="EMBL/GenBank/DDBJ databases">
        <title>Ktedonosporobacter rubrisoli SCAWS-G2.</title>
        <authorList>
            <person name="Huang Y."/>
            <person name="Yan B."/>
        </authorList>
    </citation>
    <scope>NUCLEOTIDE SEQUENCE [LARGE SCALE GENOMIC DNA]</scope>
    <source>
        <strain evidence="4 5">SCAWS-G2</strain>
    </source>
</reference>
<dbReference type="PANTHER" id="PTHR43479:SF7">
    <property type="entry name" value="TETR-FAMILY TRANSCRIPTIONAL REGULATOR"/>
    <property type="match status" value="1"/>
</dbReference>
<dbReference type="OrthoDB" id="9810250at2"/>
<dbReference type="AlphaFoldDB" id="A0A4P6JQW8"/>
<dbReference type="InterPro" id="IPR050624">
    <property type="entry name" value="HTH-type_Tx_Regulator"/>
</dbReference>
<evidence type="ECO:0000313" key="5">
    <source>
        <dbReference type="Proteomes" id="UP000290365"/>
    </source>
</evidence>
<dbReference type="PROSITE" id="PS01081">
    <property type="entry name" value="HTH_TETR_1"/>
    <property type="match status" value="1"/>
</dbReference>
<gene>
    <name evidence="4" type="ORF">EPA93_18235</name>
</gene>
<dbReference type="RefSeq" id="WP_129888881.1">
    <property type="nucleotide sequence ID" value="NZ_CP035758.1"/>
</dbReference>
<evidence type="ECO:0000256" key="2">
    <source>
        <dbReference type="PROSITE-ProRule" id="PRU00335"/>
    </source>
</evidence>
<evidence type="ECO:0000313" key="4">
    <source>
        <dbReference type="EMBL" id="QBD77828.1"/>
    </source>
</evidence>
<dbReference type="Proteomes" id="UP000290365">
    <property type="component" value="Chromosome"/>
</dbReference>
<name>A0A4P6JQW8_KTERU</name>
<evidence type="ECO:0000259" key="3">
    <source>
        <dbReference type="PROSITE" id="PS50977"/>
    </source>
</evidence>
<organism evidence="4 5">
    <name type="scientific">Ktedonosporobacter rubrisoli</name>
    <dbReference type="NCBI Taxonomy" id="2509675"/>
    <lineage>
        <taxon>Bacteria</taxon>
        <taxon>Bacillati</taxon>
        <taxon>Chloroflexota</taxon>
        <taxon>Ktedonobacteria</taxon>
        <taxon>Ktedonobacterales</taxon>
        <taxon>Ktedonosporobacteraceae</taxon>
        <taxon>Ktedonosporobacter</taxon>
    </lineage>
</organism>
<dbReference type="InterPro" id="IPR009057">
    <property type="entry name" value="Homeodomain-like_sf"/>
</dbReference>
<keyword evidence="5" id="KW-1185">Reference proteome</keyword>
<accession>A0A4P6JQW8</accession>
<evidence type="ECO:0000256" key="1">
    <source>
        <dbReference type="ARBA" id="ARBA00023125"/>
    </source>
</evidence>
<dbReference type="InterPro" id="IPR001647">
    <property type="entry name" value="HTH_TetR"/>
</dbReference>
<dbReference type="Gene3D" id="1.10.357.10">
    <property type="entry name" value="Tetracycline Repressor, domain 2"/>
    <property type="match status" value="1"/>
</dbReference>
<dbReference type="GO" id="GO:0003677">
    <property type="term" value="F:DNA binding"/>
    <property type="evidence" value="ECO:0007669"/>
    <property type="project" value="UniProtKB-UniRule"/>
</dbReference>
<dbReference type="Pfam" id="PF00440">
    <property type="entry name" value="TetR_N"/>
    <property type="match status" value="1"/>
</dbReference>
<sequence length="206" mass="22972">MDLKKSNAREDPRVLRTRKLLLQAFSELFVEKGFYAMTVQDITERASVNRGTFYTHFEDKPAILECWLREQFQEHIARKVLSSEPLSASTIRLLVGNVIEWFAQLHQLTRSADRALIPLVVTTLQEALFELLWQGLKPAAGSGVGQRVDVETVAMVTSWAIFGAGFQCFNQWDGQTTTVPADELADQVTSTLLGGLAQALPAFSLT</sequence>
<dbReference type="SUPFAM" id="SSF46689">
    <property type="entry name" value="Homeodomain-like"/>
    <property type="match status" value="1"/>
</dbReference>
<feature type="DNA-binding region" description="H-T-H motif" evidence="2">
    <location>
        <begin position="38"/>
        <end position="57"/>
    </location>
</feature>
<dbReference type="PRINTS" id="PR00455">
    <property type="entry name" value="HTHTETR"/>
</dbReference>
<protein>
    <submittedName>
        <fullName evidence="4">TetR/AcrR family transcriptional regulator</fullName>
    </submittedName>
</protein>
<keyword evidence="1 2" id="KW-0238">DNA-binding</keyword>
<dbReference type="EMBL" id="CP035758">
    <property type="protein sequence ID" value="QBD77828.1"/>
    <property type="molecule type" value="Genomic_DNA"/>
</dbReference>
<dbReference type="KEGG" id="kbs:EPA93_18235"/>